<evidence type="ECO:0000256" key="2">
    <source>
        <dbReference type="SAM" id="Phobius"/>
    </source>
</evidence>
<dbReference type="Proteomes" id="UP001190640">
    <property type="component" value="Chromosome 10"/>
</dbReference>
<dbReference type="CDD" id="cd04301">
    <property type="entry name" value="NAT_SF"/>
    <property type="match status" value="1"/>
</dbReference>
<sequence>MVVQDPAAGQKECNSVMGDYHIRTYEDRDYEAVRTIFSHGIPEHALAAYWQVLRCPQTHTLLVAIIGVAYMISACLVCSLGVVASVLFMGWIYMKGQWKEYVQAALAKDLLDIRKTYLETKDSCLWVATSGEEVVGIVAAVQPDNHSQRGNTLELKHMTVVKAHRGRGLSKALTRTVIHFAQEHGYKEVVLGTSMVQNAAQQVYTGMGFRKVKEEHPSLLAKLLQFYFCYYRYEIAGTH</sequence>
<dbReference type="PANTHER" id="PTHR13947:SF58">
    <property type="entry name" value="8B (PUTATIVE,_PSEUDO-RELATED"/>
    <property type="match status" value="1"/>
</dbReference>
<dbReference type="GO" id="GO:0008080">
    <property type="term" value="F:N-acetyltransferase activity"/>
    <property type="evidence" value="ECO:0007669"/>
    <property type="project" value="InterPro"/>
</dbReference>
<dbReference type="PROSITE" id="PS51186">
    <property type="entry name" value="GNAT"/>
    <property type="match status" value="1"/>
</dbReference>
<evidence type="ECO:0000259" key="3">
    <source>
        <dbReference type="PROSITE" id="PS51186"/>
    </source>
</evidence>
<keyword evidence="4" id="KW-1185">Reference proteome</keyword>
<evidence type="ECO:0000313" key="5">
    <source>
        <dbReference type="RefSeq" id="XP_054845539.1"/>
    </source>
</evidence>
<name>A0AA97L7Y6_EUBMA</name>
<dbReference type="PANTHER" id="PTHR13947">
    <property type="entry name" value="GNAT FAMILY N-ACETYLTRANSFERASE"/>
    <property type="match status" value="1"/>
</dbReference>
<keyword evidence="2" id="KW-0472">Membrane</keyword>
<evidence type="ECO:0000313" key="4">
    <source>
        <dbReference type="Proteomes" id="UP001190640"/>
    </source>
</evidence>
<dbReference type="SUPFAM" id="SSF55729">
    <property type="entry name" value="Acyl-CoA N-acyltransferases (Nat)"/>
    <property type="match status" value="1"/>
</dbReference>
<dbReference type="InterPro" id="IPR016181">
    <property type="entry name" value="Acyl_CoA_acyltransferase"/>
</dbReference>
<dbReference type="InterPro" id="IPR050769">
    <property type="entry name" value="NAT_camello-type"/>
</dbReference>
<evidence type="ECO:0000256" key="1">
    <source>
        <dbReference type="ARBA" id="ARBA00022679"/>
    </source>
</evidence>
<feature type="domain" description="N-acetyltransferase" evidence="3">
    <location>
        <begin position="86"/>
        <end position="225"/>
    </location>
</feature>
<dbReference type="AlphaFoldDB" id="A0AA97L7Y6"/>
<dbReference type="InterPro" id="IPR000182">
    <property type="entry name" value="GNAT_dom"/>
</dbReference>
<feature type="transmembrane region" description="Helical" evidence="2">
    <location>
        <begin position="61"/>
        <end position="94"/>
    </location>
</feature>
<keyword evidence="1" id="KW-0808">Transferase</keyword>
<dbReference type="KEGG" id="emc:129336464"/>
<accession>A0AA97L7Y6</accession>
<dbReference type="Gene3D" id="3.40.630.30">
    <property type="match status" value="1"/>
</dbReference>
<dbReference type="RefSeq" id="XP_054845539.1">
    <property type="nucleotide sequence ID" value="XM_054989564.1"/>
</dbReference>
<dbReference type="Pfam" id="PF00583">
    <property type="entry name" value="Acetyltransf_1"/>
    <property type="match status" value="1"/>
</dbReference>
<protein>
    <submittedName>
        <fullName evidence="5">N-acetyltransferase 8B isoform X1</fullName>
    </submittedName>
</protein>
<keyword evidence="2" id="KW-0812">Transmembrane</keyword>
<dbReference type="GeneID" id="129336464"/>
<proteinExistence type="predicted"/>
<organism evidence="4 5">
    <name type="scientific">Eublepharis macularius</name>
    <name type="common">Leopard gecko</name>
    <name type="synonym">Cyrtodactylus macularius</name>
    <dbReference type="NCBI Taxonomy" id="481883"/>
    <lineage>
        <taxon>Eukaryota</taxon>
        <taxon>Metazoa</taxon>
        <taxon>Chordata</taxon>
        <taxon>Craniata</taxon>
        <taxon>Vertebrata</taxon>
        <taxon>Euteleostomi</taxon>
        <taxon>Lepidosauria</taxon>
        <taxon>Squamata</taxon>
        <taxon>Bifurcata</taxon>
        <taxon>Gekkota</taxon>
        <taxon>Eublepharidae</taxon>
        <taxon>Eublepharinae</taxon>
        <taxon>Eublepharis</taxon>
    </lineage>
</organism>
<gene>
    <name evidence="5" type="primary">LOC129336464</name>
</gene>
<keyword evidence="2" id="KW-1133">Transmembrane helix</keyword>
<reference evidence="5" key="1">
    <citation type="submission" date="2025-08" db="UniProtKB">
        <authorList>
            <consortium name="RefSeq"/>
        </authorList>
    </citation>
    <scope>IDENTIFICATION</scope>
    <source>
        <tissue evidence="5">Blood</tissue>
    </source>
</reference>